<proteinExistence type="predicted"/>
<sequence length="104" mass="12072">MIVDELVDRYFEDFAAKTMTAELREMQRLGISTMNIAQFRKAVHEGRPPSERPYALKNPDWLFGLAREAEKEAVFVQLRDKYNDARARTADTAEAVIWRRIPNG</sequence>
<reference evidence="1 2" key="1">
    <citation type="submission" date="2024-07" db="EMBL/GenBank/DDBJ databases">
        <title>Genomic Encyclopedia of Type Strains, Phase V (KMG-V): Genome sequencing to study the core and pangenomes of soil and plant-associated prokaryotes.</title>
        <authorList>
            <person name="Whitman W."/>
        </authorList>
    </citation>
    <scope>NUCLEOTIDE SEQUENCE [LARGE SCALE GENOMIC DNA]</scope>
    <source>
        <strain evidence="1 2">USDA 152</strain>
    </source>
</reference>
<protein>
    <submittedName>
        <fullName evidence="1">Thiamine monophosphate synthase</fullName>
    </submittedName>
</protein>
<gene>
    <name evidence="1" type="ORF">ABIG07_000018</name>
</gene>
<dbReference type="RefSeq" id="WP_038975208.1">
    <property type="nucleotide sequence ID" value="NZ_JBGBZG010000001.1"/>
</dbReference>
<evidence type="ECO:0000313" key="2">
    <source>
        <dbReference type="Proteomes" id="UP001565369"/>
    </source>
</evidence>
<name>A0ABV4FIN5_9BRAD</name>
<dbReference type="EMBL" id="JBGBZJ010000001">
    <property type="protein sequence ID" value="MEY9451070.1"/>
    <property type="molecule type" value="Genomic_DNA"/>
</dbReference>
<dbReference type="Proteomes" id="UP001565369">
    <property type="component" value="Unassembled WGS sequence"/>
</dbReference>
<comment type="caution">
    <text evidence="1">The sequence shown here is derived from an EMBL/GenBank/DDBJ whole genome shotgun (WGS) entry which is preliminary data.</text>
</comment>
<accession>A0ABV4FIN5</accession>
<organism evidence="1 2">
    <name type="scientific">Bradyrhizobium ottawaense</name>
    <dbReference type="NCBI Taxonomy" id="931866"/>
    <lineage>
        <taxon>Bacteria</taxon>
        <taxon>Pseudomonadati</taxon>
        <taxon>Pseudomonadota</taxon>
        <taxon>Alphaproteobacteria</taxon>
        <taxon>Hyphomicrobiales</taxon>
        <taxon>Nitrobacteraceae</taxon>
        <taxon>Bradyrhizobium</taxon>
    </lineage>
</organism>
<evidence type="ECO:0000313" key="1">
    <source>
        <dbReference type="EMBL" id="MEY9451070.1"/>
    </source>
</evidence>
<keyword evidence="2" id="KW-1185">Reference proteome</keyword>